<organism evidence="1 2">
    <name type="scientific">Parelaphostrongylus tenuis</name>
    <name type="common">Meningeal worm</name>
    <dbReference type="NCBI Taxonomy" id="148309"/>
    <lineage>
        <taxon>Eukaryota</taxon>
        <taxon>Metazoa</taxon>
        <taxon>Ecdysozoa</taxon>
        <taxon>Nematoda</taxon>
        <taxon>Chromadorea</taxon>
        <taxon>Rhabditida</taxon>
        <taxon>Rhabditina</taxon>
        <taxon>Rhabditomorpha</taxon>
        <taxon>Strongyloidea</taxon>
        <taxon>Metastrongylidae</taxon>
        <taxon>Parelaphostrongylus</taxon>
    </lineage>
</organism>
<accession>A0AAD5LZV8</accession>
<evidence type="ECO:0000313" key="2">
    <source>
        <dbReference type="Proteomes" id="UP001196413"/>
    </source>
</evidence>
<reference evidence="1" key="1">
    <citation type="submission" date="2021-06" db="EMBL/GenBank/DDBJ databases">
        <title>Parelaphostrongylus tenuis whole genome reference sequence.</title>
        <authorList>
            <person name="Garwood T.J."/>
            <person name="Larsen P.A."/>
            <person name="Fountain-Jones N.M."/>
            <person name="Garbe J.R."/>
            <person name="Macchietto M.G."/>
            <person name="Kania S.A."/>
            <person name="Gerhold R.W."/>
            <person name="Richards J.E."/>
            <person name="Wolf T.M."/>
        </authorList>
    </citation>
    <scope>NUCLEOTIDE SEQUENCE</scope>
    <source>
        <strain evidence="1">MNPRO001-30</strain>
        <tissue evidence="1">Meninges</tissue>
    </source>
</reference>
<proteinExistence type="predicted"/>
<dbReference type="EMBL" id="JAHQIW010000715">
    <property type="protein sequence ID" value="KAJ1349682.1"/>
    <property type="molecule type" value="Genomic_DNA"/>
</dbReference>
<dbReference type="Proteomes" id="UP001196413">
    <property type="component" value="Unassembled WGS sequence"/>
</dbReference>
<gene>
    <name evidence="1" type="ORF">KIN20_005295</name>
</gene>
<sequence>MRSAVYEVRGWSCRCDVQRTVLMASDELGLLLRLPTGQRSLPPPSSAACVCGPYAGQ</sequence>
<keyword evidence="2" id="KW-1185">Reference proteome</keyword>
<protein>
    <submittedName>
        <fullName evidence="1">Uncharacterized protein</fullName>
    </submittedName>
</protein>
<comment type="caution">
    <text evidence="1">The sequence shown here is derived from an EMBL/GenBank/DDBJ whole genome shotgun (WGS) entry which is preliminary data.</text>
</comment>
<evidence type="ECO:0000313" key="1">
    <source>
        <dbReference type="EMBL" id="KAJ1349682.1"/>
    </source>
</evidence>
<dbReference type="AlphaFoldDB" id="A0AAD5LZV8"/>
<name>A0AAD5LZV8_PARTN</name>